<evidence type="ECO:0000313" key="2">
    <source>
        <dbReference type="Proteomes" id="UP000241193"/>
    </source>
</evidence>
<dbReference type="EMBL" id="PZKC01000004">
    <property type="protein sequence ID" value="PTD96976.1"/>
    <property type="molecule type" value="Genomic_DNA"/>
</dbReference>
<dbReference type="AlphaFoldDB" id="A0A2T4IGY4"/>
<dbReference type="PROSITE" id="PS51257">
    <property type="entry name" value="PROKAR_LIPOPROTEIN"/>
    <property type="match status" value="1"/>
</dbReference>
<reference evidence="1 2" key="1">
    <citation type="submission" date="2018-03" db="EMBL/GenBank/DDBJ databases">
        <authorList>
            <person name="Keele B.F."/>
        </authorList>
    </citation>
    <scope>NUCLEOTIDE SEQUENCE [LARGE SCALE GENOMIC DNA]</scope>
    <source>
        <strain evidence="1 2">D20</strain>
    </source>
</reference>
<keyword evidence="2" id="KW-1185">Reference proteome</keyword>
<comment type="caution">
    <text evidence="1">The sequence shown here is derived from an EMBL/GenBank/DDBJ whole genome shotgun (WGS) entry which is preliminary data.</text>
</comment>
<name>A0A2T4IGY4_9RHOO</name>
<organism evidence="1 2">
    <name type="scientific">Pseudothauera lacus</name>
    <dbReference type="NCBI Taxonomy" id="2136175"/>
    <lineage>
        <taxon>Bacteria</taxon>
        <taxon>Pseudomonadati</taxon>
        <taxon>Pseudomonadota</taxon>
        <taxon>Betaproteobacteria</taxon>
        <taxon>Rhodocyclales</taxon>
        <taxon>Zoogloeaceae</taxon>
        <taxon>Pseudothauera</taxon>
    </lineage>
</organism>
<accession>A0A2T4IGY4</accession>
<dbReference type="OrthoDB" id="8527508at2"/>
<proteinExistence type="predicted"/>
<gene>
    <name evidence="1" type="ORF">C8261_06130</name>
</gene>
<reference evidence="1 2" key="2">
    <citation type="submission" date="2018-04" db="EMBL/GenBank/DDBJ databases">
        <title>Thauera lacus sp. nov., isolated from an saline lake in Inner Mongolia, China.</title>
        <authorList>
            <person name="Liang Q.-Y."/>
        </authorList>
    </citation>
    <scope>NUCLEOTIDE SEQUENCE [LARGE SCALE GENOMIC DNA]</scope>
    <source>
        <strain evidence="1 2">D20</strain>
    </source>
</reference>
<sequence length="138" mass="14989">MNKRSIEEPRIMSMPARRLLLVLLLPLLQGCEQMAELLELPNPQKEAEAAEAEGRAIGGACRHAGRALEDCYTLNPKALKSAVFAGWREMNDYMMANNIAEVPAQLTPPAVITAVPAEADHAPGIIPGQPFTPIQPPR</sequence>
<protein>
    <submittedName>
        <fullName evidence="1">Uncharacterized protein</fullName>
    </submittedName>
</protein>
<evidence type="ECO:0000313" key="1">
    <source>
        <dbReference type="EMBL" id="PTD96976.1"/>
    </source>
</evidence>
<dbReference type="Proteomes" id="UP000241193">
    <property type="component" value="Unassembled WGS sequence"/>
</dbReference>